<gene>
    <name evidence="2" type="ORF">Theba_0718</name>
</gene>
<accession>I2F3D2</accession>
<reference evidence="2 3" key="1">
    <citation type="journal article" date="2012" name="Genome Biol. Evol.">
        <title>Genome Sequence of the Mesophilic Thermotogales Bacterium Mesotoga prima MesG1.Ag.4.2 Reveals the Largest Thermotogales Genome To Date.</title>
        <authorList>
            <person name="Zhaxybayeva O."/>
            <person name="Swithers K.S."/>
            <person name="Foght J."/>
            <person name="Green A.G."/>
            <person name="Bruce D."/>
            <person name="Detter C."/>
            <person name="Han S."/>
            <person name="Teshima H."/>
            <person name="Han J."/>
            <person name="Woyke T."/>
            <person name="Pitluck S."/>
            <person name="Nolan M."/>
            <person name="Ivanova N."/>
            <person name="Pati A."/>
            <person name="Land M.L."/>
            <person name="Dlutek M."/>
            <person name="Doolittle W.F."/>
            <person name="Noll K.M."/>
            <person name="Nesbo C.L."/>
        </authorList>
    </citation>
    <scope>NUCLEOTIDE SEQUENCE [LARGE SCALE GENOMIC DNA]</scope>
    <source>
        <strain evidence="3">mesG1.Ag.4.2</strain>
    </source>
</reference>
<dbReference type="STRING" id="660470.Theba_0718"/>
<name>I2F3D2_9BACT</name>
<evidence type="ECO:0000256" key="1">
    <source>
        <dbReference type="SAM" id="Phobius"/>
    </source>
</evidence>
<dbReference type="GeneID" id="87106562"/>
<dbReference type="eggNOG" id="ENOG5034888">
    <property type="taxonomic scope" value="Bacteria"/>
</dbReference>
<protein>
    <submittedName>
        <fullName evidence="2">Uncharacterized protein</fullName>
    </submittedName>
</protein>
<dbReference type="EMBL" id="CP003532">
    <property type="protein sequence ID" value="AFK06435.1"/>
    <property type="molecule type" value="Genomic_DNA"/>
</dbReference>
<organism evidence="2 3">
    <name type="scientific">Mesotoga prima MesG1.Ag.4.2</name>
    <dbReference type="NCBI Taxonomy" id="660470"/>
    <lineage>
        <taxon>Bacteria</taxon>
        <taxon>Thermotogati</taxon>
        <taxon>Thermotogota</taxon>
        <taxon>Thermotogae</taxon>
        <taxon>Kosmotogales</taxon>
        <taxon>Kosmotogaceae</taxon>
        <taxon>Mesotoga</taxon>
    </lineage>
</organism>
<dbReference type="KEGG" id="mpg:Theba_0718"/>
<sequence precursor="true">MEKYVMVIVIAIFLIVTGGVILTFLLEPVEIADVAASRIKIDPINTDRVVSSVSLENHFLPLYASPSEVISSMLEVGEEAEGVRYVAYYRLNKIDYAVLESGQSQVTVRVGEQVAPSYIVYGITEFAVLLNDTSTNSFVVVKYFRS</sequence>
<keyword evidence="1" id="KW-0472">Membrane</keyword>
<dbReference type="RefSeq" id="WP_014730493.1">
    <property type="nucleotide sequence ID" value="NC_017934.1"/>
</dbReference>
<keyword evidence="3" id="KW-1185">Reference proteome</keyword>
<dbReference type="HOGENOM" id="CLU_1775246_0_0_0"/>
<feature type="transmembrane region" description="Helical" evidence="1">
    <location>
        <begin position="6"/>
        <end position="26"/>
    </location>
</feature>
<evidence type="ECO:0000313" key="3">
    <source>
        <dbReference type="Proteomes" id="UP000002881"/>
    </source>
</evidence>
<dbReference type="AlphaFoldDB" id="I2F3D2"/>
<evidence type="ECO:0000313" key="2">
    <source>
        <dbReference type="EMBL" id="AFK06435.1"/>
    </source>
</evidence>
<dbReference type="Proteomes" id="UP000002881">
    <property type="component" value="Chromosome"/>
</dbReference>
<keyword evidence="1" id="KW-0812">Transmembrane</keyword>
<proteinExistence type="predicted"/>
<keyword evidence="1" id="KW-1133">Transmembrane helix</keyword>